<reference evidence="7 8" key="2">
    <citation type="submission" date="2024-05" db="EMBL/GenBank/DDBJ databases">
        <authorList>
            <person name="Chen Y."/>
            <person name="Shah S."/>
            <person name="Dougan E. K."/>
            <person name="Thang M."/>
            <person name="Chan C."/>
        </authorList>
    </citation>
    <scope>NUCLEOTIDE SEQUENCE [LARGE SCALE GENOMIC DNA]</scope>
</reference>
<comment type="caution">
    <text evidence="6">The sequence shown here is derived from an EMBL/GenBank/DDBJ whole genome shotgun (WGS) entry which is preliminary data.</text>
</comment>
<gene>
    <name evidence="6" type="ORF">C1SCF055_LOCUS7806</name>
</gene>
<keyword evidence="7" id="KW-0675">Receptor</keyword>
<dbReference type="AlphaFoldDB" id="A0A9P1BUT9"/>
<keyword evidence="4" id="KW-0732">Signal</keyword>
<feature type="transmembrane region" description="Helical" evidence="3">
    <location>
        <begin position="674"/>
        <end position="694"/>
    </location>
</feature>
<dbReference type="InterPro" id="IPR053038">
    <property type="entry name" value="RLP_Defense"/>
</dbReference>
<organism evidence="6">
    <name type="scientific">Cladocopium goreaui</name>
    <dbReference type="NCBI Taxonomy" id="2562237"/>
    <lineage>
        <taxon>Eukaryota</taxon>
        <taxon>Sar</taxon>
        <taxon>Alveolata</taxon>
        <taxon>Dinophyceae</taxon>
        <taxon>Suessiales</taxon>
        <taxon>Symbiodiniaceae</taxon>
        <taxon>Cladocopium</taxon>
    </lineage>
</organism>
<keyword evidence="2" id="KW-0677">Repeat</keyword>
<keyword evidence="7" id="KW-0808">Transferase</keyword>
<dbReference type="OrthoDB" id="277458at2759"/>
<feature type="signal peptide" evidence="4">
    <location>
        <begin position="1"/>
        <end position="21"/>
    </location>
</feature>
<dbReference type="InterPro" id="IPR055414">
    <property type="entry name" value="LRR_R13L4/SHOC2-like"/>
</dbReference>
<dbReference type="SMART" id="SM00369">
    <property type="entry name" value="LRR_TYP"/>
    <property type="match status" value="14"/>
</dbReference>
<feature type="domain" description="Disease resistance R13L4/SHOC-2-like LRR" evidence="5">
    <location>
        <begin position="261"/>
        <end position="505"/>
    </location>
</feature>
<dbReference type="InterPro" id="IPR001611">
    <property type="entry name" value="Leu-rich_rpt"/>
</dbReference>
<feature type="transmembrane region" description="Helical" evidence="3">
    <location>
        <begin position="577"/>
        <end position="598"/>
    </location>
</feature>
<dbReference type="EMBL" id="CAMXCT010000520">
    <property type="protein sequence ID" value="CAI3979884.1"/>
    <property type="molecule type" value="Genomic_DNA"/>
</dbReference>
<feature type="transmembrane region" description="Helical" evidence="3">
    <location>
        <begin position="1010"/>
        <end position="1032"/>
    </location>
</feature>
<reference evidence="6" key="1">
    <citation type="submission" date="2022-10" db="EMBL/GenBank/DDBJ databases">
        <authorList>
            <person name="Chen Y."/>
            <person name="Dougan E. K."/>
            <person name="Chan C."/>
            <person name="Rhodes N."/>
            <person name="Thang M."/>
        </authorList>
    </citation>
    <scope>NUCLEOTIDE SEQUENCE</scope>
</reference>
<accession>A0A9P1BUT9</accession>
<keyword evidence="1" id="KW-0433">Leucine-rich repeat</keyword>
<feature type="transmembrane region" description="Helical" evidence="3">
    <location>
        <begin position="715"/>
        <end position="741"/>
    </location>
</feature>
<feature type="transmembrane region" description="Helical" evidence="3">
    <location>
        <begin position="938"/>
        <end position="964"/>
    </location>
</feature>
<dbReference type="SUPFAM" id="SSF52058">
    <property type="entry name" value="L domain-like"/>
    <property type="match status" value="2"/>
</dbReference>
<feature type="chain" id="PRO_5043269802" evidence="4">
    <location>
        <begin position="22"/>
        <end position="1084"/>
    </location>
</feature>
<keyword evidence="3" id="KW-0472">Membrane</keyword>
<feature type="transmembrane region" description="Helical" evidence="3">
    <location>
        <begin position="619"/>
        <end position="642"/>
    </location>
</feature>
<keyword evidence="3" id="KW-1133">Transmembrane helix</keyword>
<evidence type="ECO:0000256" key="4">
    <source>
        <dbReference type="SAM" id="SignalP"/>
    </source>
</evidence>
<dbReference type="PANTHER" id="PTHR48064:SF6">
    <property type="entry name" value="RECEPTOR-LIKE PROTEIN KINASE 2"/>
    <property type="match status" value="1"/>
</dbReference>
<dbReference type="InterPro" id="IPR032675">
    <property type="entry name" value="LRR_dom_sf"/>
</dbReference>
<evidence type="ECO:0000256" key="1">
    <source>
        <dbReference type="ARBA" id="ARBA00022614"/>
    </source>
</evidence>
<proteinExistence type="predicted"/>
<evidence type="ECO:0000259" key="5">
    <source>
        <dbReference type="Pfam" id="PF23598"/>
    </source>
</evidence>
<evidence type="ECO:0000313" key="7">
    <source>
        <dbReference type="EMBL" id="CAL4767196.1"/>
    </source>
</evidence>
<dbReference type="Proteomes" id="UP001152797">
    <property type="component" value="Unassembled WGS sequence"/>
</dbReference>
<dbReference type="PROSITE" id="PS51450">
    <property type="entry name" value="LRR"/>
    <property type="match status" value="5"/>
</dbReference>
<feature type="transmembrane region" description="Helical" evidence="3">
    <location>
        <begin position="985"/>
        <end position="1004"/>
    </location>
</feature>
<dbReference type="GO" id="GO:0016301">
    <property type="term" value="F:kinase activity"/>
    <property type="evidence" value="ECO:0007669"/>
    <property type="project" value="UniProtKB-KW"/>
</dbReference>
<feature type="transmembrane region" description="Helical" evidence="3">
    <location>
        <begin position="761"/>
        <end position="781"/>
    </location>
</feature>
<dbReference type="Pfam" id="PF23598">
    <property type="entry name" value="LRR_14"/>
    <property type="match status" value="2"/>
</dbReference>
<protein>
    <submittedName>
        <fullName evidence="7">Leucine-rich repeat receptor-like protein kinase</fullName>
    </submittedName>
</protein>
<evidence type="ECO:0000313" key="6">
    <source>
        <dbReference type="EMBL" id="CAI3979884.1"/>
    </source>
</evidence>
<dbReference type="EMBL" id="CAMXCT020000520">
    <property type="protein sequence ID" value="CAL1133259.1"/>
    <property type="molecule type" value="Genomic_DNA"/>
</dbReference>
<keyword evidence="8" id="KW-1185">Reference proteome</keyword>
<dbReference type="PANTHER" id="PTHR48064">
    <property type="entry name" value="OS01G0750400 PROTEIN"/>
    <property type="match status" value="1"/>
</dbReference>
<feature type="transmembrane region" description="Helical" evidence="3">
    <location>
        <begin position="793"/>
        <end position="813"/>
    </location>
</feature>
<dbReference type="FunFam" id="3.80.10.10:FF:001164">
    <property type="entry name" value="GH01279p"/>
    <property type="match status" value="1"/>
</dbReference>
<sequence length="1084" mass="120269">MSACRICLLLCSLFVLPFLSASLPEEEVDALREIFDVANLQWEQGRDPCTLPQVKCRDGRTLRLCLISRNITSLPESIGQLQFLKTLRLSGNKLSALPQSVGQLQSLQALFLNNNQLAELPGSTLELSNLVTLDLDANQLTSLPASVIHLQSLRFLNIRFNQLVSLPETIGSLRSLSSLDLTDNKLTRLPDSLGQLVQLHALYVQSNHLTALPECLGQLRQLSASHLESNLLTQLPESLGGMHWLEHFDLDKNQLTSLPESLGDLEHLRTLRLALNKLTFLPESISKLRSLVDLNVRNNQLASLPDSVGNLSNLRFLTLDSNRLSSLPESVGSLGLLSLSLDANRLTSIPHLSSPHLLVLRVAKNRLRNLPDLRGKTKLRVLSVHDNRLETLSQSSGGLKALNVVLLHSNRIHDSTEICRIGIVDLKTLYLHSNALRVIPPCLSQLKSLEVLTLHRNALTGEVPGRLFELPKLNVLTLHGNRLHGTLPPELATVALHCPKTCKICGTASARGPVLLLHDNRLSCSLPEEVTNWPQDMRSISLVGNMLGNGTRELPQWIHSDEHQPFLYVSGNTANQIFRRMVLLASMCALCGLLLVLAEKDAYRQILVAKAGTDLTCEAHMFLLQMGVVLSVAAGFLLSAYYAGASYYMCGSIFASTTLSNFSDPYNSRALVEWPVSLLWAIWIAFGAFFLRCAPTPTVAEREETTTWWDWFLTFVYSCCWCCIVAVLSLPSVAFALVAAIPSNNTLQFSAWWVKFFHYQAALVIVLVDMFITPLAVAMFSDATGMRRSMLSMAARLFTMWLAAVLSTVYLTTHCMNGWTQLWNVCDENTEDYKLFNISLGGNPILEPKADLCSAKESWWSDSACPRAVVNTMAPLLVSKMITRSFLQPIITLLKWQLSYLDRGKLYILGSGGWMCTSASLEHGQQASLLVTWAEVALLWGALVPVLLPAVLLATGTNMLMCKVGHGHFGVDRLDRAATGMSRRYLHGSLCVLVCFQNWFAWSSGMHGRWLLLLTALIYVLELGGFLSFGFVQTRSVVAIVDDRCPHSNGDNDVEMIRRKRGPGQACRAWFNGEWLSFSLLPRF</sequence>
<name>A0A9P1BUT9_9DINO</name>
<dbReference type="SMART" id="SM00364">
    <property type="entry name" value="LRR_BAC"/>
    <property type="match status" value="14"/>
</dbReference>
<dbReference type="InterPro" id="IPR003591">
    <property type="entry name" value="Leu-rich_rpt_typical-subtyp"/>
</dbReference>
<dbReference type="Gene3D" id="3.80.10.10">
    <property type="entry name" value="Ribonuclease Inhibitor"/>
    <property type="match status" value="4"/>
</dbReference>
<dbReference type="EMBL" id="CAMXCT030000520">
    <property type="protein sequence ID" value="CAL4767196.1"/>
    <property type="molecule type" value="Genomic_DNA"/>
</dbReference>
<feature type="domain" description="Disease resistance R13L4/SHOC-2-like LRR" evidence="5">
    <location>
        <begin position="151"/>
        <end position="223"/>
    </location>
</feature>
<keyword evidence="7" id="KW-0418">Kinase</keyword>
<evidence type="ECO:0000313" key="8">
    <source>
        <dbReference type="Proteomes" id="UP001152797"/>
    </source>
</evidence>
<evidence type="ECO:0000256" key="3">
    <source>
        <dbReference type="SAM" id="Phobius"/>
    </source>
</evidence>
<evidence type="ECO:0000256" key="2">
    <source>
        <dbReference type="ARBA" id="ARBA00022737"/>
    </source>
</evidence>
<keyword evidence="3" id="KW-0812">Transmembrane</keyword>